<sequence>MSSYKATSNLDSIFFQSLNPLHLHTNLFPSQTPKPQPQETANNNHRAQILKEETKIEREIIKAITAGKLDSLKPNSGQSIPIGEHYVCVSFHEESDSDCRVWEWHGHVVFYDDENGYTQEYVYGNYFERKMMMRNVFGGESDEEEEEENEGRSLGFGDLIAGLSLSDGRLFSRRQPEPWQLLLELFFWCKQEFYKQLKDYIGGTEELSAKHTITRFTTV</sequence>
<dbReference type="AlphaFoldDB" id="A0A2N9GYG6"/>
<protein>
    <submittedName>
        <fullName evidence="1">Uncharacterized protein</fullName>
    </submittedName>
</protein>
<dbReference type="PANTHER" id="PTHR35286:SF1">
    <property type="entry name" value="EXPRESSED PROTEIN"/>
    <property type="match status" value="1"/>
</dbReference>
<dbReference type="EMBL" id="OIVN01002524">
    <property type="protein sequence ID" value="SPD04344.1"/>
    <property type="molecule type" value="Genomic_DNA"/>
</dbReference>
<proteinExistence type="predicted"/>
<gene>
    <name evidence="1" type="ORF">FSB_LOCUS32226</name>
</gene>
<reference evidence="1" key="1">
    <citation type="submission" date="2018-02" db="EMBL/GenBank/DDBJ databases">
        <authorList>
            <person name="Cohen D.B."/>
            <person name="Kent A.D."/>
        </authorList>
    </citation>
    <scope>NUCLEOTIDE SEQUENCE</scope>
</reference>
<name>A0A2N9GYG6_FAGSY</name>
<evidence type="ECO:0000313" key="1">
    <source>
        <dbReference type="EMBL" id="SPD04344.1"/>
    </source>
</evidence>
<dbReference type="PANTHER" id="PTHR35286">
    <property type="entry name" value="EXPRESSED PROTEIN"/>
    <property type="match status" value="1"/>
</dbReference>
<accession>A0A2N9GYG6</accession>
<organism evidence="1">
    <name type="scientific">Fagus sylvatica</name>
    <name type="common">Beechnut</name>
    <dbReference type="NCBI Taxonomy" id="28930"/>
    <lineage>
        <taxon>Eukaryota</taxon>
        <taxon>Viridiplantae</taxon>
        <taxon>Streptophyta</taxon>
        <taxon>Embryophyta</taxon>
        <taxon>Tracheophyta</taxon>
        <taxon>Spermatophyta</taxon>
        <taxon>Magnoliopsida</taxon>
        <taxon>eudicotyledons</taxon>
        <taxon>Gunneridae</taxon>
        <taxon>Pentapetalae</taxon>
        <taxon>rosids</taxon>
        <taxon>fabids</taxon>
        <taxon>Fagales</taxon>
        <taxon>Fagaceae</taxon>
        <taxon>Fagus</taxon>
    </lineage>
</organism>